<organism evidence="3 4">
    <name type="scientific">Ammonifex degensii (strain DSM 10501 / KC4)</name>
    <dbReference type="NCBI Taxonomy" id="429009"/>
    <lineage>
        <taxon>Bacteria</taxon>
        <taxon>Bacillati</taxon>
        <taxon>Bacillota</taxon>
        <taxon>Clostridia</taxon>
        <taxon>Thermoanaerobacterales</taxon>
        <taxon>Thermoanaerobacteraceae</taxon>
        <taxon>Ammonifex</taxon>
    </lineage>
</organism>
<dbReference type="GO" id="GO:0005737">
    <property type="term" value="C:cytoplasm"/>
    <property type="evidence" value="ECO:0007669"/>
    <property type="project" value="UniProtKB-SubCell"/>
</dbReference>
<dbReference type="InterPro" id="IPR043519">
    <property type="entry name" value="NT_sf"/>
</dbReference>
<accession>C9RAT7</accession>
<dbReference type="HOGENOM" id="CLU_092688_2_2_9"/>
<protein>
    <recommendedName>
        <fullName evidence="2">Ribosomal silencing factor RsfS</fullName>
    </recommendedName>
</protein>
<keyword evidence="2" id="KW-0678">Repressor</keyword>
<name>C9RAT7_AMMDK</name>
<dbReference type="Gene3D" id="3.30.460.10">
    <property type="entry name" value="Beta Polymerase, domain 2"/>
    <property type="match status" value="1"/>
</dbReference>
<comment type="subunit">
    <text evidence="2">Interacts with ribosomal protein uL14 (rplN).</text>
</comment>
<dbReference type="GO" id="GO:0043023">
    <property type="term" value="F:ribosomal large subunit binding"/>
    <property type="evidence" value="ECO:0007669"/>
    <property type="project" value="TreeGrafter"/>
</dbReference>
<dbReference type="eggNOG" id="COG0799">
    <property type="taxonomic scope" value="Bacteria"/>
</dbReference>
<dbReference type="KEGG" id="adg:Adeg_0192"/>
<gene>
    <name evidence="2" type="primary">rsfS</name>
    <name evidence="3" type="ordered locus">Adeg_0192</name>
</gene>
<dbReference type="GO" id="GO:0042256">
    <property type="term" value="P:cytosolic ribosome assembly"/>
    <property type="evidence" value="ECO:0007669"/>
    <property type="project" value="UniProtKB-UniRule"/>
</dbReference>
<dbReference type="EMBL" id="CP001785">
    <property type="protein sequence ID" value="ACX51364.1"/>
    <property type="molecule type" value="Genomic_DNA"/>
</dbReference>
<dbReference type="Proteomes" id="UP000002620">
    <property type="component" value="Chromosome"/>
</dbReference>
<comment type="function">
    <text evidence="2">Functions as a ribosomal silencing factor. Interacts with ribosomal protein uL14 (rplN), blocking formation of intersubunit bridge B8. Prevents association of the 30S and 50S ribosomal subunits and the formation of functional ribosomes, thus repressing translation.</text>
</comment>
<evidence type="ECO:0000256" key="2">
    <source>
        <dbReference type="HAMAP-Rule" id="MF_01477"/>
    </source>
</evidence>
<dbReference type="GO" id="GO:0090071">
    <property type="term" value="P:negative regulation of ribosome biogenesis"/>
    <property type="evidence" value="ECO:0007669"/>
    <property type="project" value="UniProtKB-UniRule"/>
</dbReference>
<dbReference type="PANTHER" id="PTHR21043">
    <property type="entry name" value="IOJAP SUPERFAMILY ORTHOLOG"/>
    <property type="match status" value="1"/>
</dbReference>
<sequence>MNPREIVDLVIEAAQEKKGYDILALEVGKLLPLCDYFVILSGNNPIQVKAIAEHIEERLAKQGVNLLHREGFQEGRWVLLDFGDVVVHVFLEEEREFYGLERLWRDAPVLRKEAAQLG</sequence>
<keyword evidence="2" id="KW-0963">Cytoplasm</keyword>
<dbReference type="Pfam" id="PF02410">
    <property type="entry name" value="RsfS"/>
    <property type="match status" value="1"/>
</dbReference>
<comment type="subcellular location">
    <subcellularLocation>
        <location evidence="2">Cytoplasm</location>
    </subcellularLocation>
</comment>
<evidence type="ECO:0000256" key="1">
    <source>
        <dbReference type="ARBA" id="ARBA00010574"/>
    </source>
</evidence>
<keyword evidence="2" id="KW-0810">Translation regulation</keyword>
<reference evidence="3 4" key="1">
    <citation type="submission" date="2009-10" db="EMBL/GenBank/DDBJ databases">
        <title>Complete sequence of chromosome of Ammonifex degensii KC4.</title>
        <authorList>
            <consortium name="US DOE Joint Genome Institute"/>
            <person name="Kerfeld C."/>
            <person name="Goodner B."/>
            <person name="Huber H."/>
            <person name="Stetter K."/>
            <person name="Lucas S."/>
            <person name="Copeland A."/>
            <person name="Lapidus A."/>
            <person name="Glavina del Rio T."/>
            <person name="Dalin E."/>
            <person name="Tice H."/>
            <person name="Bruce D."/>
            <person name="Goodwin L."/>
            <person name="Pitluck S."/>
            <person name="Saunders E."/>
            <person name="Brettin T."/>
            <person name="Detter J.C."/>
            <person name="Han C."/>
            <person name="Larimer F."/>
            <person name="Land M."/>
            <person name="Hauser L."/>
            <person name="Kyrpides N."/>
            <person name="Ovchinnikova G."/>
            <person name="Richardson P."/>
        </authorList>
    </citation>
    <scope>NUCLEOTIDE SEQUENCE [LARGE SCALE GENOMIC DNA]</scope>
    <source>
        <strain evidence="4">DSM 10501 / KC4</strain>
    </source>
</reference>
<evidence type="ECO:0000313" key="3">
    <source>
        <dbReference type="EMBL" id="ACX51364.1"/>
    </source>
</evidence>
<dbReference type="NCBIfam" id="TIGR00090">
    <property type="entry name" value="rsfS_iojap_ybeB"/>
    <property type="match status" value="1"/>
</dbReference>
<keyword evidence="4" id="KW-1185">Reference proteome</keyword>
<dbReference type="PANTHER" id="PTHR21043:SF0">
    <property type="entry name" value="MITOCHONDRIAL ASSEMBLY OF RIBOSOMAL LARGE SUBUNIT PROTEIN 1"/>
    <property type="match status" value="1"/>
</dbReference>
<dbReference type="HAMAP" id="MF_01477">
    <property type="entry name" value="Iojap_RsfS"/>
    <property type="match status" value="1"/>
</dbReference>
<dbReference type="GO" id="GO:0017148">
    <property type="term" value="P:negative regulation of translation"/>
    <property type="evidence" value="ECO:0007669"/>
    <property type="project" value="UniProtKB-UniRule"/>
</dbReference>
<dbReference type="STRING" id="429009.Adeg_0192"/>
<dbReference type="InterPro" id="IPR004394">
    <property type="entry name" value="Iojap/RsfS/C7orf30"/>
</dbReference>
<dbReference type="SUPFAM" id="SSF81301">
    <property type="entry name" value="Nucleotidyltransferase"/>
    <property type="match status" value="1"/>
</dbReference>
<comment type="similarity">
    <text evidence="1 2">Belongs to the Iojap/RsfS family.</text>
</comment>
<proteinExistence type="inferred from homology"/>
<evidence type="ECO:0000313" key="4">
    <source>
        <dbReference type="Proteomes" id="UP000002620"/>
    </source>
</evidence>
<dbReference type="AlphaFoldDB" id="C9RAT7"/>